<keyword evidence="7 10" id="KW-1133">Transmembrane helix</keyword>
<name>A0ABV1GFZ2_9FIRM</name>
<dbReference type="Proteomes" id="UP001477672">
    <property type="component" value="Unassembled WGS sequence"/>
</dbReference>
<dbReference type="PANTHER" id="PTHR33909">
    <property type="entry name" value="SEC TRANSLOCON ACCESSORY COMPLEX SUBUNIT YAJC"/>
    <property type="match status" value="1"/>
</dbReference>
<keyword evidence="12" id="KW-1185">Reference proteome</keyword>
<evidence type="ECO:0000256" key="9">
    <source>
        <dbReference type="ARBA" id="ARBA00023136"/>
    </source>
</evidence>
<protein>
    <submittedName>
        <fullName evidence="11">Preprotein translocase subunit YajC</fullName>
    </submittedName>
</protein>
<evidence type="ECO:0000313" key="11">
    <source>
        <dbReference type="EMBL" id="MEQ2520762.1"/>
    </source>
</evidence>
<dbReference type="EMBL" id="JBBMFA010000095">
    <property type="protein sequence ID" value="MEQ2520762.1"/>
    <property type="molecule type" value="Genomic_DNA"/>
</dbReference>
<dbReference type="SMART" id="SM01323">
    <property type="entry name" value="YajC"/>
    <property type="match status" value="1"/>
</dbReference>
<comment type="caution">
    <text evidence="11">The sequence shown here is derived from an EMBL/GenBank/DDBJ whole genome shotgun (WGS) entry which is preliminary data.</text>
</comment>
<comment type="subcellular location">
    <subcellularLocation>
        <location evidence="1">Cell membrane</location>
        <topology evidence="1">Single-pass membrane protein</topology>
    </subcellularLocation>
</comment>
<proteinExistence type="inferred from homology"/>
<organism evidence="11 12">
    <name type="scientific">Ruthenibacterium intestinale</name>
    <dbReference type="NCBI Taxonomy" id="3133163"/>
    <lineage>
        <taxon>Bacteria</taxon>
        <taxon>Bacillati</taxon>
        <taxon>Bacillota</taxon>
        <taxon>Clostridia</taxon>
        <taxon>Eubacteriales</taxon>
        <taxon>Oscillospiraceae</taxon>
        <taxon>Ruthenibacterium</taxon>
    </lineage>
</organism>
<accession>A0ABV1GFZ2</accession>
<sequence length="110" mass="12235">MDESLGLLGTFIPLVLMVALMYFLLIRPQNKKEKKAAEMRNSIEVGDTVTTIGGIVGHVQSIKEDTFVLETGSDRVKLRFKRWAIQEVEKLNLEGNSASSDASKKEPAKK</sequence>
<evidence type="ECO:0000256" key="4">
    <source>
        <dbReference type="ARBA" id="ARBA00022475"/>
    </source>
</evidence>
<dbReference type="Pfam" id="PF02699">
    <property type="entry name" value="YajC"/>
    <property type="match status" value="1"/>
</dbReference>
<dbReference type="PRINTS" id="PR01853">
    <property type="entry name" value="YAJCTRNLCASE"/>
</dbReference>
<keyword evidence="3" id="KW-0813">Transport</keyword>
<gene>
    <name evidence="11" type="primary">yajC</name>
    <name evidence="11" type="ORF">WMO24_10015</name>
</gene>
<keyword evidence="5 10" id="KW-0812">Transmembrane</keyword>
<evidence type="ECO:0000256" key="10">
    <source>
        <dbReference type="SAM" id="Phobius"/>
    </source>
</evidence>
<dbReference type="NCBIfam" id="TIGR00739">
    <property type="entry name" value="yajC"/>
    <property type="match status" value="1"/>
</dbReference>
<evidence type="ECO:0000256" key="3">
    <source>
        <dbReference type="ARBA" id="ARBA00022448"/>
    </source>
</evidence>
<evidence type="ECO:0000313" key="12">
    <source>
        <dbReference type="Proteomes" id="UP001477672"/>
    </source>
</evidence>
<evidence type="ECO:0000256" key="2">
    <source>
        <dbReference type="ARBA" id="ARBA00006742"/>
    </source>
</evidence>
<keyword evidence="4" id="KW-1003">Cell membrane</keyword>
<keyword evidence="9 10" id="KW-0472">Membrane</keyword>
<evidence type="ECO:0000256" key="8">
    <source>
        <dbReference type="ARBA" id="ARBA00023010"/>
    </source>
</evidence>
<comment type="similarity">
    <text evidence="2">Belongs to the YajC family.</text>
</comment>
<feature type="transmembrane region" description="Helical" evidence="10">
    <location>
        <begin position="6"/>
        <end position="25"/>
    </location>
</feature>
<dbReference type="RefSeq" id="WP_349216307.1">
    <property type="nucleotide sequence ID" value="NZ_JBBMFA010000095.1"/>
</dbReference>
<dbReference type="PANTHER" id="PTHR33909:SF1">
    <property type="entry name" value="SEC TRANSLOCON ACCESSORY COMPLEX SUBUNIT YAJC"/>
    <property type="match status" value="1"/>
</dbReference>
<keyword evidence="6" id="KW-0653">Protein transport</keyword>
<evidence type="ECO:0000256" key="5">
    <source>
        <dbReference type="ARBA" id="ARBA00022692"/>
    </source>
</evidence>
<reference evidence="11 12" key="1">
    <citation type="submission" date="2024-03" db="EMBL/GenBank/DDBJ databases">
        <title>Human intestinal bacterial collection.</title>
        <authorList>
            <person name="Pauvert C."/>
            <person name="Hitch T.C.A."/>
            <person name="Clavel T."/>
        </authorList>
    </citation>
    <scope>NUCLEOTIDE SEQUENCE [LARGE SCALE GENOMIC DNA]</scope>
    <source>
        <strain evidence="11 12">CLA-JM-H11</strain>
    </source>
</reference>
<evidence type="ECO:0000256" key="7">
    <source>
        <dbReference type="ARBA" id="ARBA00022989"/>
    </source>
</evidence>
<evidence type="ECO:0000256" key="6">
    <source>
        <dbReference type="ARBA" id="ARBA00022927"/>
    </source>
</evidence>
<keyword evidence="8" id="KW-0811">Translocation</keyword>
<dbReference type="InterPro" id="IPR003849">
    <property type="entry name" value="Preprotein_translocase_YajC"/>
</dbReference>
<evidence type="ECO:0000256" key="1">
    <source>
        <dbReference type="ARBA" id="ARBA00004162"/>
    </source>
</evidence>